<feature type="domain" description="T4 RNA ligase 1-like N-terminal" evidence="5">
    <location>
        <begin position="72"/>
        <end position="307"/>
    </location>
</feature>
<protein>
    <recommendedName>
        <fullName evidence="1">tRNA ligase</fullName>
        <ecNumber evidence="1">6.5.1.3</ecNumber>
    </recommendedName>
</protein>
<feature type="domain" description="tRNA ligase kinase" evidence="4">
    <location>
        <begin position="402"/>
        <end position="567"/>
    </location>
</feature>
<organism evidence="6 7">
    <name type="scientific">Discina gigas</name>
    <dbReference type="NCBI Taxonomy" id="1032678"/>
    <lineage>
        <taxon>Eukaryota</taxon>
        <taxon>Fungi</taxon>
        <taxon>Dikarya</taxon>
        <taxon>Ascomycota</taxon>
        <taxon>Pezizomycotina</taxon>
        <taxon>Pezizomycetes</taxon>
        <taxon>Pezizales</taxon>
        <taxon>Discinaceae</taxon>
        <taxon>Discina</taxon>
    </lineage>
</organism>
<feature type="domain" description="tRNA ligase phosphodiesterase" evidence="3">
    <location>
        <begin position="570"/>
        <end position="818"/>
    </location>
</feature>
<dbReference type="PIRSF" id="PIRSF019634">
    <property type="entry name" value="tRNA_lig_yeast"/>
    <property type="match status" value="1"/>
</dbReference>
<dbReference type="InterPro" id="IPR015966">
    <property type="entry name" value="tRNA_lig_kin_fungi"/>
</dbReference>
<dbReference type="EMBL" id="JBBBZM010000063">
    <property type="protein sequence ID" value="KAL0635765.1"/>
    <property type="molecule type" value="Genomic_DNA"/>
</dbReference>
<dbReference type="Pfam" id="PF08303">
    <property type="entry name" value="tRNA_lig_kinase"/>
    <property type="match status" value="1"/>
</dbReference>
<dbReference type="GO" id="GO:0003972">
    <property type="term" value="F:RNA ligase (ATP) activity"/>
    <property type="evidence" value="ECO:0007669"/>
    <property type="project" value="UniProtKB-EC"/>
</dbReference>
<evidence type="ECO:0000256" key="2">
    <source>
        <dbReference type="SAM" id="MobiDB-lite"/>
    </source>
</evidence>
<dbReference type="Gene3D" id="3.40.50.300">
    <property type="entry name" value="P-loop containing nucleotide triphosphate hydrolases"/>
    <property type="match status" value="1"/>
</dbReference>
<accession>A0ABR3GIK9</accession>
<reference evidence="6 7" key="1">
    <citation type="submission" date="2024-02" db="EMBL/GenBank/DDBJ databases">
        <title>Discinaceae phylogenomics.</title>
        <authorList>
            <person name="Dirks A.C."/>
            <person name="James T.Y."/>
        </authorList>
    </citation>
    <scope>NUCLEOTIDE SEQUENCE [LARGE SCALE GENOMIC DNA]</scope>
    <source>
        <strain evidence="6 7">ACD0624</strain>
    </source>
</reference>
<keyword evidence="1 6" id="KW-0436">Ligase</keyword>
<dbReference type="Pfam" id="PF09511">
    <property type="entry name" value="RNA_lig_T4_1"/>
    <property type="match status" value="1"/>
</dbReference>
<dbReference type="PANTHER" id="PTHR32004">
    <property type="entry name" value="TRNA LIGASE"/>
    <property type="match status" value="1"/>
</dbReference>
<gene>
    <name evidence="6" type="primary">trl1</name>
    <name evidence="6" type="ORF">Q9L58_005298</name>
</gene>
<dbReference type="InterPro" id="IPR012387">
    <property type="entry name" value="Trl1_fun"/>
</dbReference>
<keyword evidence="1" id="KW-0819">tRNA processing</keyword>
<dbReference type="Pfam" id="PF08302">
    <property type="entry name" value="tRNA_lig_CPD"/>
    <property type="match status" value="1"/>
</dbReference>
<evidence type="ECO:0000256" key="1">
    <source>
        <dbReference type="PIRNR" id="PIRNR019634"/>
    </source>
</evidence>
<comment type="catalytic activity">
    <reaction evidence="1">
        <text>ATP + (ribonucleotide)n-3'-hydroxyl + 5'-phospho-(ribonucleotide)m = (ribonucleotide)n+m + AMP + diphosphate.</text>
        <dbReference type="EC" id="6.5.1.3"/>
    </reaction>
</comment>
<dbReference type="EC" id="6.5.1.3" evidence="1"/>
<dbReference type="PANTHER" id="PTHR32004:SF1">
    <property type="entry name" value="TRNA LIGASE"/>
    <property type="match status" value="1"/>
</dbReference>
<comment type="similarity">
    <text evidence="1">Belongs to the TRL1 family.</text>
</comment>
<evidence type="ECO:0000259" key="5">
    <source>
        <dbReference type="Pfam" id="PF09511"/>
    </source>
</evidence>
<evidence type="ECO:0000259" key="3">
    <source>
        <dbReference type="Pfam" id="PF08302"/>
    </source>
</evidence>
<evidence type="ECO:0000259" key="4">
    <source>
        <dbReference type="Pfam" id="PF08303"/>
    </source>
</evidence>
<dbReference type="InterPro" id="IPR019039">
    <property type="entry name" value="T4-Rnl1-like_N"/>
</dbReference>
<dbReference type="InterPro" id="IPR015965">
    <property type="entry name" value="tRNA_lig_PDEase"/>
</dbReference>
<feature type="region of interest" description="Disordered" evidence="2">
    <location>
        <begin position="614"/>
        <end position="648"/>
    </location>
</feature>
<keyword evidence="7" id="KW-1185">Reference proteome</keyword>
<dbReference type="Proteomes" id="UP001447188">
    <property type="component" value="Unassembled WGS sequence"/>
</dbReference>
<dbReference type="SUPFAM" id="SSF52540">
    <property type="entry name" value="P-loop containing nucleoside triphosphate hydrolases"/>
    <property type="match status" value="1"/>
</dbReference>
<evidence type="ECO:0000313" key="6">
    <source>
        <dbReference type="EMBL" id="KAL0635765.1"/>
    </source>
</evidence>
<sequence>MTTNSPFFQAQDVEEVTTVIELLDDATRRDAAAKKVAYSCKKSSFPVTGSLLTVESWKFNDWDFKKYNLPTYARGLFTYHRPEDGRYEIVTRGYDKFFNIEETHQTKWSWIEENTKAPYEVTVKENGCIIFISGLPDGKLLVCSKNSTGARSDIELSHACAGEKWVDKQLASIGKTRADLAKVLRDANATAVAELCDDTFEEHVLAYEGDSAGLYLHGINLNVPKFATYSADAVHEFADTWGFKKTDYFKIEDVQSLRKFLEEAAETGSWDGKDVEGFVIRSKARNGPNDPLWHDWFFKYKFEEPYLMYRQWRECTKAMINGKPPKMRKHQAITKQYLTFAARYFLDRPGSSLSYQANHGIIGVRNAFLTSCGLKGSDIIRQEAENEREGGGTGSHIYKELVLVPIATIGCGKTTIALALTKLFGWAHVQNDNITAKRGRGNLFASAISMNLMSKPVVIADRNNHQKRERKQIFEDVSRVTPEARYVALHYVHERLDIPTNVLQQRIRAATQSRVFARGDNHQTIQAASKSRAEIEGIMEGFLGRFESLDVDCYPDDTFDSHIDLDPEADSRTNLETVVTTLKRLYPKLIWQLPTAEEYDEAIDVAMKGYTVQTRHSVGRPPPKIQPNKEPLRQPRPGGSGRGNTGVLNTKKSAEYFAIALPSSTVSSMLESAFSRVTGPVSAFYNKLKSTGRVQGSFHITLVHSANARLFPEVWEKYNSLLNIKGDAANLGTAEIRLINIVWNSRIMAITVEILGEEFKGTNQISHITVGTRDNTVKPKESNEMLALWLKQGGTIGGEFGVVSVSEMMPVEGVVKAVSRR</sequence>
<comment type="caution">
    <text evidence="6">The sequence shown here is derived from an EMBL/GenBank/DDBJ whole genome shotgun (WGS) entry which is preliminary data.</text>
</comment>
<dbReference type="InterPro" id="IPR027417">
    <property type="entry name" value="P-loop_NTPase"/>
</dbReference>
<name>A0ABR3GIK9_9PEZI</name>
<proteinExistence type="inferred from homology"/>
<evidence type="ECO:0000313" key="7">
    <source>
        <dbReference type="Proteomes" id="UP001447188"/>
    </source>
</evidence>